<name>A0A381TGE9_9ZZZZ</name>
<dbReference type="Gene3D" id="2.60.40.4070">
    <property type="match status" value="1"/>
</dbReference>
<feature type="domain" description="FlgD/Vpr Ig-like" evidence="1">
    <location>
        <begin position="532"/>
        <end position="597"/>
    </location>
</feature>
<evidence type="ECO:0000313" key="2">
    <source>
        <dbReference type="EMBL" id="SVA15196.1"/>
    </source>
</evidence>
<dbReference type="AlphaFoldDB" id="A0A381TGE9"/>
<dbReference type="NCBIfam" id="TIGR04183">
    <property type="entry name" value="Por_Secre_tail"/>
    <property type="match status" value="1"/>
</dbReference>
<dbReference type="InterPro" id="IPR025965">
    <property type="entry name" value="FlgD/Vpr_Ig-like"/>
</dbReference>
<sequence length="609" mass="64765">MNKRSLLCLFLFVVTSTPQLTVAQLGGYYHMTGVNVQYTYVIRPMDSADDSTDGTYSLTASWPNSANALYTHTLPGAPHFSVGDTLPIINVPLHTPTALQYGLSSGPIDLYMSVSDEGQMQITGTYPAVAAVDCSTASTVPAVNDNGTYSLGSCDPLIDSTANIATFGFGITTSGIFANQMSPVCFTGPNAEVEGTDYGIGTNRTCWGKVDVQYTDNTFSTIDSIIIYWEAQDGVATTLGVNTAGQLNRHFGSFGAFGDSSTTTALHAINPAINVGTYPIIGGSGADLNQNDTLDNVIAAPNLEWGYLFDPKGPDGELFTGDEPMRFTGYYFTRHFLIGVGTIQTVLGADANGDGIPDNLATVMGGGLPLSDAINQLAGTFWNALWPQLATSAEFDLDNDGDVDAADSTLAAGYATQIGTYATTVLASQLVQVALGSLTQAEALTNTGSAVAVYALQILGTMGITVDDSDHDFNGVNGRLVFQIDNVCVPIFSTQRVNPWFDYVGGASIESDESLIPNKFALFDNYPNPFNPTTQIAVDLPEAAFTELTVWNIMGQKVVTLHSGELNAGRHTISFDGRDTNGKQLTSGMYIYRVKAGKYNATKKMTLMK</sequence>
<proteinExistence type="predicted"/>
<evidence type="ECO:0000259" key="1">
    <source>
        <dbReference type="Pfam" id="PF13860"/>
    </source>
</evidence>
<gene>
    <name evidence="2" type="ORF">METZ01_LOCUS68050</name>
</gene>
<dbReference type="InterPro" id="IPR026444">
    <property type="entry name" value="Secre_tail"/>
</dbReference>
<reference evidence="2" key="1">
    <citation type="submission" date="2018-05" db="EMBL/GenBank/DDBJ databases">
        <authorList>
            <person name="Lanie J.A."/>
            <person name="Ng W.-L."/>
            <person name="Kazmierczak K.M."/>
            <person name="Andrzejewski T.M."/>
            <person name="Davidsen T.M."/>
            <person name="Wayne K.J."/>
            <person name="Tettelin H."/>
            <person name="Glass J.I."/>
            <person name="Rusch D."/>
            <person name="Podicherti R."/>
            <person name="Tsui H.-C.T."/>
            <person name="Winkler M.E."/>
        </authorList>
    </citation>
    <scope>NUCLEOTIDE SEQUENCE</scope>
</reference>
<protein>
    <recommendedName>
        <fullName evidence="1">FlgD/Vpr Ig-like domain-containing protein</fullName>
    </recommendedName>
</protein>
<organism evidence="2">
    <name type="scientific">marine metagenome</name>
    <dbReference type="NCBI Taxonomy" id="408172"/>
    <lineage>
        <taxon>unclassified sequences</taxon>
        <taxon>metagenomes</taxon>
        <taxon>ecological metagenomes</taxon>
    </lineage>
</organism>
<accession>A0A381TGE9</accession>
<dbReference type="EMBL" id="UINC01004555">
    <property type="protein sequence ID" value="SVA15196.1"/>
    <property type="molecule type" value="Genomic_DNA"/>
</dbReference>
<dbReference type="Pfam" id="PF13860">
    <property type="entry name" value="FlgD_ig"/>
    <property type="match status" value="1"/>
</dbReference>